<dbReference type="SUPFAM" id="SSF46785">
    <property type="entry name" value="Winged helix' DNA-binding domain"/>
    <property type="match status" value="1"/>
</dbReference>
<dbReference type="SUPFAM" id="SSF51206">
    <property type="entry name" value="cAMP-binding domain-like"/>
    <property type="match status" value="1"/>
</dbReference>
<dbReference type="AlphaFoldDB" id="A0A383RHZ9"/>
<dbReference type="Gene3D" id="1.10.10.10">
    <property type="entry name" value="Winged helix-like DNA-binding domain superfamily/Winged helix DNA-binding domain"/>
    <property type="match status" value="1"/>
</dbReference>
<dbReference type="GO" id="GO:0005829">
    <property type="term" value="C:cytosol"/>
    <property type="evidence" value="ECO:0007669"/>
    <property type="project" value="TreeGrafter"/>
</dbReference>
<dbReference type="CDD" id="cd00038">
    <property type="entry name" value="CAP_ED"/>
    <property type="match status" value="1"/>
</dbReference>
<keyword evidence="1" id="KW-0805">Transcription regulation</keyword>
<dbReference type="InterPro" id="IPR050397">
    <property type="entry name" value="Env_Response_Regulators"/>
</dbReference>
<sequence>MKEIKDREQLAHYLEIHQIISIFNENIIPHLALYSYEQGELICSQGDPAEYFYVLVKGKVKVYNTSAEGKALIVSFKTALEAIGDIEYVQGIDFMNSVEAVSPVHLIGVHYRWLHQYGKHDPPLLQFMLNMITTKFCMKSDSLSFNLMYPVEARLASYLLSISYDESDPRFNGQLNAVSLRDVANFIGTSYRHLNRVIHKFCEEGLVERSRGFISVKDRERLRTLAGHNIYER</sequence>
<evidence type="ECO:0000256" key="2">
    <source>
        <dbReference type="ARBA" id="ARBA00023125"/>
    </source>
</evidence>
<dbReference type="InterPro" id="IPR018490">
    <property type="entry name" value="cNMP-bd_dom_sf"/>
</dbReference>
<dbReference type="InterPro" id="IPR036388">
    <property type="entry name" value="WH-like_DNA-bd_sf"/>
</dbReference>
<reference evidence="8" key="1">
    <citation type="submission" date="2018-08" db="EMBL/GenBank/DDBJ databases">
        <authorList>
            <person name="Chevrot R."/>
        </authorList>
    </citation>
    <scope>NUCLEOTIDE SEQUENCE [LARGE SCALE GENOMIC DNA]</scope>
</reference>
<feature type="domain" description="HTH crp-type" evidence="6">
    <location>
        <begin position="149"/>
        <end position="220"/>
    </location>
</feature>
<evidence type="ECO:0000313" key="8">
    <source>
        <dbReference type="Proteomes" id="UP000304148"/>
    </source>
</evidence>
<dbReference type="InterPro" id="IPR018488">
    <property type="entry name" value="cNMP-bd_CS"/>
</dbReference>
<dbReference type="PROSITE" id="PS00888">
    <property type="entry name" value="CNMP_BINDING_1"/>
    <property type="match status" value="1"/>
</dbReference>
<feature type="domain" description="Cyclic nucleotide-binding" evidence="5">
    <location>
        <begin position="26"/>
        <end position="109"/>
    </location>
</feature>
<dbReference type="GO" id="GO:0003700">
    <property type="term" value="F:DNA-binding transcription factor activity"/>
    <property type="evidence" value="ECO:0007669"/>
    <property type="project" value="TreeGrafter"/>
</dbReference>
<evidence type="ECO:0000256" key="1">
    <source>
        <dbReference type="ARBA" id="ARBA00023015"/>
    </source>
</evidence>
<keyword evidence="2" id="KW-0238">DNA-binding</keyword>
<dbReference type="InterPro" id="IPR000595">
    <property type="entry name" value="cNMP-bd_dom"/>
</dbReference>
<name>A0A383RHZ9_PAEAL</name>
<dbReference type="InterPro" id="IPR014710">
    <property type="entry name" value="RmlC-like_jellyroll"/>
</dbReference>
<dbReference type="PANTHER" id="PTHR24567:SF26">
    <property type="entry name" value="REGULATORY PROTEIN YEIL"/>
    <property type="match status" value="1"/>
</dbReference>
<dbReference type="RefSeq" id="WP_138188251.1">
    <property type="nucleotide sequence ID" value="NZ_LS992241.1"/>
</dbReference>
<dbReference type="InterPro" id="IPR012318">
    <property type="entry name" value="HTH_CRP"/>
</dbReference>
<dbReference type="Proteomes" id="UP000304148">
    <property type="component" value="Chromosome"/>
</dbReference>
<protein>
    <submittedName>
        <fullName evidence="7">Crp/Fnr family transcriptional regulator</fullName>
    </submittedName>
</protein>
<evidence type="ECO:0000259" key="6">
    <source>
        <dbReference type="PROSITE" id="PS51063"/>
    </source>
</evidence>
<evidence type="ECO:0000256" key="4">
    <source>
        <dbReference type="ARBA" id="ARBA00023163"/>
    </source>
</evidence>
<dbReference type="PROSITE" id="PS51063">
    <property type="entry name" value="HTH_CRP_2"/>
    <property type="match status" value="1"/>
</dbReference>
<dbReference type="InterPro" id="IPR036390">
    <property type="entry name" value="WH_DNA-bd_sf"/>
</dbReference>
<dbReference type="Pfam" id="PF13545">
    <property type="entry name" value="HTH_Crp_2"/>
    <property type="match status" value="1"/>
</dbReference>
<accession>A0A383RHZ9</accession>
<evidence type="ECO:0000259" key="5">
    <source>
        <dbReference type="PROSITE" id="PS50042"/>
    </source>
</evidence>
<proteinExistence type="predicted"/>
<keyword evidence="3" id="KW-0010">Activator</keyword>
<dbReference type="EMBL" id="LS992241">
    <property type="protein sequence ID" value="SYX86222.1"/>
    <property type="molecule type" value="Genomic_DNA"/>
</dbReference>
<keyword evidence="4" id="KW-0804">Transcription</keyword>
<evidence type="ECO:0000256" key="3">
    <source>
        <dbReference type="ARBA" id="ARBA00023159"/>
    </source>
</evidence>
<dbReference type="GO" id="GO:0003677">
    <property type="term" value="F:DNA binding"/>
    <property type="evidence" value="ECO:0007669"/>
    <property type="project" value="UniProtKB-KW"/>
</dbReference>
<organism evidence="7 8">
    <name type="scientific">Paenibacillus alvei</name>
    <name type="common">Bacillus alvei</name>
    <dbReference type="NCBI Taxonomy" id="44250"/>
    <lineage>
        <taxon>Bacteria</taxon>
        <taxon>Bacillati</taxon>
        <taxon>Bacillota</taxon>
        <taxon>Bacilli</taxon>
        <taxon>Bacillales</taxon>
        <taxon>Paenibacillaceae</taxon>
        <taxon>Paenibacillus</taxon>
    </lineage>
</organism>
<evidence type="ECO:0000313" key="7">
    <source>
        <dbReference type="EMBL" id="SYX86222.1"/>
    </source>
</evidence>
<dbReference type="PROSITE" id="PS50042">
    <property type="entry name" value="CNMP_BINDING_3"/>
    <property type="match status" value="1"/>
</dbReference>
<gene>
    <name evidence="7" type="ORF">PBLR_14644</name>
</gene>
<dbReference type="Gene3D" id="2.60.120.10">
    <property type="entry name" value="Jelly Rolls"/>
    <property type="match status" value="1"/>
</dbReference>
<dbReference type="PANTHER" id="PTHR24567">
    <property type="entry name" value="CRP FAMILY TRANSCRIPTIONAL REGULATORY PROTEIN"/>
    <property type="match status" value="1"/>
</dbReference>
<dbReference type="Pfam" id="PF00027">
    <property type="entry name" value="cNMP_binding"/>
    <property type="match status" value="1"/>
</dbReference>